<comment type="caution">
    <text evidence="2">The sequence shown here is derived from an EMBL/GenBank/DDBJ whole genome shotgun (WGS) entry which is preliminary data.</text>
</comment>
<reference evidence="3" key="1">
    <citation type="journal article" date="2019" name="Int. J. Syst. Evol. Microbiol.">
        <title>The Global Catalogue of Microorganisms (GCM) 10K type strain sequencing project: providing services to taxonomists for standard genome sequencing and annotation.</title>
        <authorList>
            <consortium name="The Broad Institute Genomics Platform"/>
            <consortium name="The Broad Institute Genome Sequencing Center for Infectious Disease"/>
            <person name="Wu L."/>
            <person name="Ma J."/>
        </authorList>
    </citation>
    <scope>NUCLEOTIDE SEQUENCE [LARGE SCALE GENOMIC DNA]</scope>
    <source>
        <strain evidence="3">CGMCC 1.1927</strain>
    </source>
</reference>
<keyword evidence="1" id="KW-0812">Transmembrane</keyword>
<dbReference type="EMBL" id="BMKU01000005">
    <property type="protein sequence ID" value="GGG97904.1"/>
    <property type="molecule type" value="Genomic_DNA"/>
</dbReference>
<evidence type="ECO:0000313" key="2">
    <source>
        <dbReference type="EMBL" id="GGG97904.1"/>
    </source>
</evidence>
<feature type="transmembrane region" description="Helical" evidence="1">
    <location>
        <begin position="47"/>
        <end position="72"/>
    </location>
</feature>
<keyword evidence="1" id="KW-0472">Membrane</keyword>
<protein>
    <submittedName>
        <fullName evidence="2">Uncharacterized protein</fullName>
    </submittedName>
</protein>
<dbReference type="Proteomes" id="UP000596938">
    <property type="component" value="Unassembled WGS sequence"/>
</dbReference>
<organism evidence="2 3">
    <name type="scientific">Pseudarthrobacter polychromogenes</name>
    <dbReference type="NCBI Taxonomy" id="1676"/>
    <lineage>
        <taxon>Bacteria</taxon>
        <taxon>Bacillati</taxon>
        <taxon>Actinomycetota</taxon>
        <taxon>Actinomycetes</taxon>
        <taxon>Micrococcales</taxon>
        <taxon>Micrococcaceae</taxon>
        <taxon>Pseudarthrobacter</taxon>
    </lineage>
</organism>
<gene>
    <name evidence="2" type="ORF">GCM10011577_21640</name>
</gene>
<keyword evidence="3" id="KW-1185">Reference proteome</keyword>
<proteinExistence type="predicted"/>
<evidence type="ECO:0000313" key="3">
    <source>
        <dbReference type="Proteomes" id="UP000596938"/>
    </source>
</evidence>
<name>A0ABQ1XMN9_9MICC</name>
<evidence type="ECO:0000256" key="1">
    <source>
        <dbReference type="SAM" id="Phobius"/>
    </source>
</evidence>
<keyword evidence="1" id="KW-1133">Transmembrane helix</keyword>
<sequence>MDQKTLSALPKTTLRAGIIIGAAGAVAVILAPQILQSLQLGPSYSQAVGTLLSVVFQLVTLFFLPFSAALIAGSLVMRYVGSVLTGAAAAGQAK</sequence>
<feature type="transmembrane region" description="Helical" evidence="1">
    <location>
        <begin position="12"/>
        <end position="35"/>
    </location>
</feature>
<accession>A0ABQ1XMN9</accession>
<dbReference type="RefSeq" id="WP_188810880.1">
    <property type="nucleotide sequence ID" value="NZ_BAAAWV010000001.1"/>
</dbReference>